<comment type="caution">
    <text evidence="2">The sequence shown here is derived from an EMBL/GenBank/DDBJ whole genome shotgun (WGS) entry which is preliminary data.</text>
</comment>
<reference evidence="2" key="1">
    <citation type="submission" date="2022-10" db="EMBL/GenBank/DDBJ databases">
        <title>Tapping the CABI collections for fungal endophytes: first genome assemblies for Collariella, Neodidymelliopsis, Ascochyta clinopodiicola, Didymella pomorum, Didymosphaeria variabile, Neocosmospora piperis and Neocucurbitaria cava.</title>
        <authorList>
            <person name="Hill R."/>
        </authorList>
    </citation>
    <scope>NUCLEOTIDE SEQUENCE</scope>
    <source>
        <strain evidence="2">IMI 355082</strain>
    </source>
</reference>
<accession>A0A9W8YV76</accession>
<keyword evidence="3" id="KW-1185">Reference proteome</keyword>
<feature type="compositionally biased region" description="Polar residues" evidence="1">
    <location>
        <begin position="328"/>
        <end position="341"/>
    </location>
</feature>
<feature type="region of interest" description="Disordered" evidence="1">
    <location>
        <begin position="216"/>
        <end position="247"/>
    </location>
</feature>
<gene>
    <name evidence="2" type="ORF">N0V93_005699</name>
</gene>
<dbReference type="OrthoDB" id="5237293at2759"/>
<feature type="region of interest" description="Disordered" evidence="1">
    <location>
        <begin position="1"/>
        <end position="47"/>
    </location>
</feature>
<dbReference type="Proteomes" id="UP001140453">
    <property type="component" value="Unassembled WGS sequence"/>
</dbReference>
<evidence type="ECO:0000313" key="3">
    <source>
        <dbReference type="Proteomes" id="UP001140453"/>
    </source>
</evidence>
<feature type="region of interest" description="Disordered" evidence="1">
    <location>
        <begin position="314"/>
        <end position="342"/>
    </location>
</feature>
<feature type="compositionally biased region" description="Polar residues" evidence="1">
    <location>
        <begin position="690"/>
        <end position="703"/>
    </location>
</feature>
<feature type="compositionally biased region" description="Polar residues" evidence="1">
    <location>
        <begin position="652"/>
        <end position="663"/>
    </location>
</feature>
<dbReference type="AlphaFoldDB" id="A0A9W8YV76"/>
<dbReference type="EMBL" id="JAPEVB010000003">
    <property type="protein sequence ID" value="KAJ4392078.1"/>
    <property type="molecule type" value="Genomic_DNA"/>
</dbReference>
<evidence type="ECO:0000256" key="1">
    <source>
        <dbReference type="SAM" id="MobiDB-lite"/>
    </source>
</evidence>
<protein>
    <submittedName>
        <fullName evidence="2">Uncharacterized protein</fullName>
    </submittedName>
</protein>
<feature type="compositionally biased region" description="Low complexity" evidence="1">
    <location>
        <begin position="29"/>
        <end position="39"/>
    </location>
</feature>
<name>A0A9W8YV76_9PEZI</name>
<proteinExistence type="predicted"/>
<feature type="compositionally biased region" description="Polar residues" evidence="1">
    <location>
        <begin position="180"/>
        <end position="189"/>
    </location>
</feature>
<evidence type="ECO:0000313" key="2">
    <source>
        <dbReference type="EMBL" id="KAJ4392078.1"/>
    </source>
</evidence>
<organism evidence="2 3">
    <name type="scientific">Gnomoniopsis smithogilvyi</name>
    <dbReference type="NCBI Taxonomy" id="1191159"/>
    <lineage>
        <taxon>Eukaryota</taxon>
        <taxon>Fungi</taxon>
        <taxon>Dikarya</taxon>
        <taxon>Ascomycota</taxon>
        <taxon>Pezizomycotina</taxon>
        <taxon>Sordariomycetes</taxon>
        <taxon>Sordariomycetidae</taxon>
        <taxon>Diaporthales</taxon>
        <taxon>Gnomoniaceae</taxon>
        <taxon>Gnomoniopsis</taxon>
    </lineage>
</organism>
<feature type="region of interest" description="Disordered" evidence="1">
    <location>
        <begin position="618"/>
        <end position="712"/>
    </location>
</feature>
<sequence length="712" mass="78204">MPSKERPESVQAIGKAIFSRKSKLRRESLTPSTTSTHSPEPTPDLIIDRNRAASSVSKEHILATMSIFSRRKTLHTGEDASAQKKPTISSPFNFQHVAQIQRDQLPTLERGDRGALQSEMAGVRTPPALGESLRVPNFSSGTSRPRDEEDSVPPEMVVQSRESSATRAPNIHKAHPRQWVKQTKSQDQMRGSRPPRPPRSPTELNVGGYFDYAPPAVPARSASRPSIPRRDSEALGNMVPGRQQSTSTARFPHLLHLQADAERPASPVSPGETSPFTQERRFSRIFMPADNPNWPLSAPLNNNSMTNFEVALPEVPEEEEQSGVPPRSRQSNKSTNSSLRGSISVPALRKASLSDASYASHDLTYSRDSVVLGPFDLSTTRQISEADIANRAQFVDPLRRDSWEAVIDYCYEHEMEADCDYDWHRPSVELDSEPMVLVTESEDQDTGFSRPPSDCIELPILSPPSHDLSPQSSQEIFTPMLTSGTKSPTNANFSLPRRERPQRLLHVRNESQVSFTEAQGFSLSPSFLIPTDYHHELLAAQTQKYQDPESVAQPATLDESNADLFQSARASASTLASNGNLSSRSVFERHISSTSTNTDYTRLTMSISSVDMEGFNFKDDVPVTTSEEPEPEVPVPSPTHARSRSAAGLLGTATSPGLNQGLSRDTHCSDPNLAGLQSSKQNVAGRARSRTLSSTPGNFSLFPSVTKAPPRS</sequence>
<feature type="region of interest" description="Disordered" evidence="1">
    <location>
        <begin position="118"/>
        <end position="204"/>
    </location>
</feature>